<dbReference type="AlphaFoldDB" id="A0A0K2TII7"/>
<name>A0A0K2TII7_LEPSM</name>
<dbReference type="EMBL" id="HACA01008388">
    <property type="protein sequence ID" value="CDW25749.1"/>
    <property type="molecule type" value="Transcribed_RNA"/>
</dbReference>
<organism evidence="1">
    <name type="scientific">Lepeophtheirus salmonis</name>
    <name type="common">Salmon louse</name>
    <name type="synonym">Caligus salmonis</name>
    <dbReference type="NCBI Taxonomy" id="72036"/>
    <lineage>
        <taxon>Eukaryota</taxon>
        <taxon>Metazoa</taxon>
        <taxon>Ecdysozoa</taxon>
        <taxon>Arthropoda</taxon>
        <taxon>Crustacea</taxon>
        <taxon>Multicrustacea</taxon>
        <taxon>Hexanauplia</taxon>
        <taxon>Copepoda</taxon>
        <taxon>Siphonostomatoida</taxon>
        <taxon>Caligidae</taxon>
        <taxon>Lepeophtheirus</taxon>
    </lineage>
</organism>
<reference evidence="1" key="1">
    <citation type="submission" date="2014-05" db="EMBL/GenBank/DDBJ databases">
        <authorList>
            <person name="Chronopoulou M."/>
        </authorList>
    </citation>
    <scope>NUCLEOTIDE SEQUENCE</scope>
    <source>
        <tissue evidence="1">Whole organism</tissue>
    </source>
</reference>
<accession>A0A0K2TII7</accession>
<evidence type="ECO:0000313" key="1">
    <source>
        <dbReference type="EMBL" id="CDW25749.1"/>
    </source>
</evidence>
<sequence>MRRIDLSINICKVRYFRRACNTIGKLHDLHPCHSFSVQKKDPGSYIC</sequence>
<protein>
    <submittedName>
        <fullName evidence="1">Uncharacterized protein</fullName>
    </submittedName>
</protein>
<proteinExistence type="predicted"/>